<keyword evidence="1" id="KW-0812">Transmembrane</keyword>
<name>A0A7S0MQC0_9CHLO</name>
<feature type="transmembrane region" description="Helical" evidence="1">
    <location>
        <begin position="119"/>
        <end position="141"/>
    </location>
</feature>
<gene>
    <name evidence="2" type="ORF">POBO1169_LOCUS7</name>
</gene>
<dbReference type="AlphaFoldDB" id="A0A7S0MQC0"/>
<dbReference type="EMBL" id="HBFA01000013">
    <property type="protein sequence ID" value="CAD8647130.1"/>
    <property type="molecule type" value="Transcribed_RNA"/>
</dbReference>
<feature type="transmembrane region" description="Helical" evidence="1">
    <location>
        <begin position="180"/>
        <end position="203"/>
    </location>
</feature>
<sequence length="426" mass="47583">MAEKGSGDDPTAALLGKENVDVAPTPASLATYGTVAEQEEKDLAAKADFKADLESAKSTEKDEKDVPEHDYEELPFANIFFCCVLPDEEMDDGKAPGVHGGHEGEIKHEYEPLTPEQWFMLWVWTFSGMIFMVALILGSAFGGYCKDIWFIKADDKECGHNDDDSDYDGPTFLTIPAPFWYLQFGISVLGGFLLRYGLGLLVIHCNLKVNYSRKINLFFETVISLLINILLANKIDGFNAGDPWIALWGVWIVVYLKYVVLSQPVRENIDFFMVQFKALDRPEDRPYTIYWLTTQMVSLWVVILILGAVSPTAQIIAVMIMNFGDGLAEPVGITWGKHKYKVKAFMARRWYWRSYEGSATVFIVSILSVIGGYFIVGVWSVLQLILMLIFVPPIATLAEAISPHTWDSASVTGFAGLTIALIELLP</sequence>
<feature type="transmembrane region" description="Helical" evidence="1">
    <location>
        <begin position="215"/>
        <end position="232"/>
    </location>
</feature>
<protein>
    <recommendedName>
        <fullName evidence="3">Phosphatidate cytidylyltransferase</fullName>
    </recommendedName>
</protein>
<feature type="transmembrane region" description="Helical" evidence="1">
    <location>
        <begin position="315"/>
        <end position="336"/>
    </location>
</feature>
<feature type="transmembrane region" description="Helical" evidence="1">
    <location>
        <begin position="357"/>
        <end position="375"/>
    </location>
</feature>
<organism evidence="2">
    <name type="scientific">Pyramimonas obovata</name>
    <dbReference type="NCBI Taxonomy" id="1411642"/>
    <lineage>
        <taxon>Eukaryota</taxon>
        <taxon>Viridiplantae</taxon>
        <taxon>Chlorophyta</taxon>
        <taxon>Pyramimonadophyceae</taxon>
        <taxon>Pyramimonadales</taxon>
        <taxon>Pyramimonadaceae</taxon>
        <taxon>Pyramimonas</taxon>
        <taxon>Pyramimonas incertae sedis</taxon>
    </lineage>
</organism>
<proteinExistence type="predicted"/>
<keyword evidence="1" id="KW-0472">Membrane</keyword>
<reference evidence="2" key="1">
    <citation type="submission" date="2021-01" db="EMBL/GenBank/DDBJ databases">
        <authorList>
            <person name="Corre E."/>
            <person name="Pelletier E."/>
            <person name="Niang G."/>
            <person name="Scheremetjew M."/>
            <person name="Finn R."/>
            <person name="Kale V."/>
            <person name="Holt S."/>
            <person name="Cochrane G."/>
            <person name="Meng A."/>
            <person name="Brown T."/>
            <person name="Cohen L."/>
        </authorList>
    </citation>
    <scope>NUCLEOTIDE SEQUENCE</scope>
    <source>
        <strain evidence="2">CCMP722</strain>
    </source>
</reference>
<keyword evidence="1" id="KW-1133">Transmembrane helix</keyword>
<evidence type="ECO:0008006" key="3">
    <source>
        <dbReference type="Google" id="ProtNLM"/>
    </source>
</evidence>
<evidence type="ECO:0000256" key="1">
    <source>
        <dbReference type="SAM" id="Phobius"/>
    </source>
</evidence>
<accession>A0A7S0MQC0</accession>
<feature type="transmembrane region" description="Helical" evidence="1">
    <location>
        <begin position="289"/>
        <end position="309"/>
    </location>
</feature>
<feature type="transmembrane region" description="Helical" evidence="1">
    <location>
        <begin position="244"/>
        <end position="261"/>
    </location>
</feature>
<evidence type="ECO:0000313" key="2">
    <source>
        <dbReference type="EMBL" id="CAD8647130.1"/>
    </source>
</evidence>